<reference evidence="4" key="1">
    <citation type="submission" date="2017-09" db="EMBL/GenBank/DDBJ databases">
        <title>The Reconstruction of 2,631 Draft Metagenome-Assembled Genomes from the Global Oceans.</title>
        <authorList>
            <person name="Tully B.J."/>
            <person name="Graham E.D."/>
            <person name="Heidelberg J.F."/>
        </authorList>
    </citation>
    <scope>NUCLEOTIDE SEQUENCE [LARGE SCALE GENOMIC DNA]</scope>
</reference>
<evidence type="ECO:0000256" key="1">
    <source>
        <dbReference type="SAM" id="Coils"/>
    </source>
</evidence>
<gene>
    <name evidence="3" type="ORF">CMN54_04790</name>
</gene>
<feature type="transmembrane region" description="Helical" evidence="2">
    <location>
        <begin position="183"/>
        <end position="202"/>
    </location>
</feature>
<evidence type="ECO:0000256" key="2">
    <source>
        <dbReference type="SAM" id="Phobius"/>
    </source>
</evidence>
<evidence type="ECO:0000313" key="4">
    <source>
        <dbReference type="Proteomes" id="UP000226525"/>
    </source>
</evidence>
<evidence type="ECO:0000313" key="3">
    <source>
        <dbReference type="EMBL" id="MAH62761.1"/>
    </source>
</evidence>
<keyword evidence="2" id="KW-0812">Transmembrane</keyword>
<feature type="coiled-coil region" evidence="1">
    <location>
        <begin position="77"/>
        <end position="111"/>
    </location>
</feature>
<keyword evidence="2" id="KW-0472">Membrane</keyword>
<dbReference type="AlphaFoldDB" id="A0A2D6YHW2"/>
<comment type="caution">
    <text evidence="3">The sequence shown here is derived from an EMBL/GenBank/DDBJ whole genome shotgun (WGS) entry which is preliminary data.</text>
</comment>
<keyword evidence="2" id="KW-1133">Transmembrane helix</keyword>
<dbReference type="EMBL" id="NZEX01000049">
    <property type="protein sequence ID" value="MAH62761.1"/>
    <property type="molecule type" value="Genomic_DNA"/>
</dbReference>
<organism evidence="3 4">
    <name type="scientific">SAR324 cluster bacterium</name>
    <dbReference type="NCBI Taxonomy" id="2024889"/>
    <lineage>
        <taxon>Bacteria</taxon>
        <taxon>Deltaproteobacteria</taxon>
        <taxon>SAR324 cluster</taxon>
    </lineage>
</organism>
<protein>
    <submittedName>
        <fullName evidence="3">Uncharacterized protein</fullName>
    </submittedName>
</protein>
<dbReference type="Proteomes" id="UP000226525">
    <property type="component" value="Unassembled WGS sequence"/>
</dbReference>
<keyword evidence="1" id="KW-0175">Coiled coil</keyword>
<proteinExistence type="predicted"/>
<sequence length="231" mass="25678">MTTLTQLAKDLQIGKGTLYKVLSNLGITPYKQGRSRVLDDEQIKKIQKVIVSASDRRPSETVKHQTSNAQTDGSNVAEVLQAQIEHLKKLLDSEKEEKSGLLQRLEQAQGASERVQQLLSVSMSESSKLRQENDRLKLLEHTKPEATESLHKEDVYSRPTAEEFKVTEEPPPATTKQGKRRFVGVRMLSAAAIIGILFYAAITHGGEWLSSSLEKQISTALKIAGTELDTR</sequence>
<accession>A0A2D6YHW2</accession>
<name>A0A2D6YHW2_9DELT</name>